<dbReference type="EMBL" id="CP144692">
    <property type="protein sequence ID" value="WVY97349.1"/>
    <property type="molecule type" value="Genomic_DNA"/>
</dbReference>
<accession>A0AAQ3MVD1</accession>
<proteinExistence type="predicted"/>
<dbReference type="Pfam" id="PF04195">
    <property type="entry name" value="Transposase_28"/>
    <property type="match status" value="1"/>
</dbReference>
<sequence length="534" mass="60657">MDPFVNLDCSPTSIEERRRDCGVEAPETSFIGVLREITTVLSGVSAFLYGNVVAEDPSPSTPVLVAMNGIYTINERVFHGKENPGDDFFYAYSCLFYDMYVRLPFSVFQIDVLKTLNVAPSLLHPNNWGYIHAFAIMCQTLALRPTTTLFLHFFRARPIAKRGRPFFFNDDGSLRFPLYYTQDPIKFTSWSKDKRTTDELEDLKVLNALPRPFSYQKIFNCLEHDDVNSRCLVCSFTDFFNLCVIVIDFWYCFSSTAIMGKKSTRDWFDILDAKKNQGGTSRGGSSDASVPTPTKEKTIVLDHAERPPSPEVIFVRKHMVVQSTKDPKAYKKGRDFEGHVNLQADRAIPSGMRDLTFNLGHKIDFNFDEAEKKVIDGTSEQKMAETCLELACQVAAAAWTLAYAFNRGNFRIELEQVKEQLNKKDADKVIVEGRSIMENLQRAFAVIAEKDTLCWTVAEDQELKEETGEAIILEHTWGVKFDPRKDSLPGASGTFLDDEPVKWGMNVGLSQRQPFMVKWEKKILQLLLPPPMPS</sequence>
<protein>
    <recommendedName>
        <fullName evidence="1">Transposase (putative) gypsy type domain-containing protein</fullName>
    </recommendedName>
</protein>
<gene>
    <name evidence="2" type="ORF">V8G54_029500</name>
</gene>
<evidence type="ECO:0000313" key="3">
    <source>
        <dbReference type="Proteomes" id="UP001374535"/>
    </source>
</evidence>
<name>A0AAQ3MVD1_VIGMU</name>
<keyword evidence="3" id="KW-1185">Reference proteome</keyword>
<organism evidence="2 3">
    <name type="scientific">Vigna mungo</name>
    <name type="common">Black gram</name>
    <name type="synonym">Phaseolus mungo</name>
    <dbReference type="NCBI Taxonomy" id="3915"/>
    <lineage>
        <taxon>Eukaryota</taxon>
        <taxon>Viridiplantae</taxon>
        <taxon>Streptophyta</taxon>
        <taxon>Embryophyta</taxon>
        <taxon>Tracheophyta</taxon>
        <taxon>Spermatophyta</taxon>
        <taxon>Magnoliopsida</taxon>
        <taxon>eudicotyledons</taxon>
        <taxon>Gunneridae</taxon>
        <taxon>Pentapetalae</taxon>
        <taxon>rosids</taxon>
        <taxon>fabids</taxon>
        <taxon>Fabales</taxon>
        <taxon>Fabaceae</taxon>
        <taxon>Papilionoideae</taxon>
        <taxon>50 kb inversion clade</taxon>
        <taxon>NPAAA clade</taxon>
        <taxon>indigoferoid/millettioid clade</taxon>
        <taxon>Phaseoleae</taxon>
        <taxon>Vigna</taxon>
    </lineage>
</organism>
<dbReference type="InterPro" id="IPR007321">
    <property type="entry name" value="Transposase_28"/>
</dbReference>
<dbReference type="Proteomes" id="UP001374535">
    <property type="component" value="Chromosome 9"/>
</dbReference>
<reference evidence="2 3" key="1">
    <citation type="journal article" date="2023" name="Life. Sci Alliance">
        <title>Evolutionary insights into 3D genome organization and epigenetic landscape of Vigna mungo.</title>
        <authorList>
            <person name="Junaid A."/>
            <person name="Singh B."/>
            <person name="Bhatia S."/>
        </authorList>
    </citation>
    <scope>NUCLEOTIDE SEQUENCE [LARGE SCALE GENOMIC DNA]</scope>
    <source>
        <strain evidence="2">Urdbean</strain>
    </source>
</reference>
<evidence type="ECO:0000313" key="2">
    <source>
        <dbReference type="EMBL" id="WVY97349.1"/>
    </source>
</evidence>
<dbReference type="AlphaFoldDB" id="A0AAQ3MVD1"/>
<evidence type="ECO:0000259" key="1">
    <source>
        <dbReference type="Pfam" id="PF04195"/>
    </source>
</evidence>
<feature type="domain" description="Transposase (putative) gypsy type" evidence="1">
    <location>
        <begin position="101"/>
        <end position="157"/>
    </location>
</feature>